<dbReference type="SUPFAM" id="SSF55083">
    <property type="entry name" value="6-hydroxymethyl-7,8-dihydropterin pyrophosphokinase, HPPK"/>
    <property type="match status" value="1"/>
</dbReference>
<dbReference type="GO" id="GO:0046656">
    <property type="term" value="P:folic acid biosynthetic process"/>
    <property type="evidence" value="ECO:0007669"/>
    <property type="project" value="UniProtKB-KW"/>
</dbReference>
<keyword evidence="8" id="KW-0067">ATP-binding</keyword>
<dbReference type="CDD" id="cd00483">
    <property type="entry name" value="HPPK"/>
    <property type="match status" value="1"/>
</dbReference>
<dbReference type="GO" id="GO:0016301">
    <property type="term" value="F:kinase activity"/>
    <property type="evidence" value="ECO:0007669"/>
    <property type="project" value="UniProtKB-KW"/>
</dbReference>
<keyword evidence="15" id="KW-1185">Reference proteome</keyword>
<evidence type="ECO:0000256" key="9">
    <source>
        <dbReference type="ARBA" id="ARBA00022909"/>
    </source>
</evidence>
<evidence type="ECO:0000256" key="2">
    <source>
        <dbReference type="ARBA" id="ARBA00005810"/>
    </source>
</evidence>
<keyword evidence="9" id="KW-0289">Folate biosynthesis</keyword>
<dbReference type="InterPro" id="IPR000550">
    <property type="entry name" value="Hppk"/>
</dbReference>
<dbReference type="Pfam" id="PF01288">
    <property type="entry name" value="HPPK"/>
    <property type="match status" value="1"/>
</dbReference>
<dbReference type="PROSITE" id="PS00794">
    <property type="entry name" value="HPPK"/>
    <property type="match status" value="1"/>
</dbReference>
<dbReference type="AlphaFoldDB" id="A0AAU9F0Y7"/>
<dbReference type="InterPro" id="IPR035907">
    <property type="entry name" value="Hppk_sf"/>
</dbReference>
<dbReference type="NCBIfam" id="TIGR01498">
    <property type="entry name" value="folK"/>
    <property type="match status" value="1"/>
</dbReference>
<comment type="pathway">
    <text evidence="1">Cofactor biosynthesis; tetrahydrofolate biosynthesis; 2-amino-4-hydroxy-6-hydroxymethyl-7,8-dihydropteridine diphosphate from 7,8-dihydroneopterin triphosphate: step 4/4.</text>
</comment>
<gene>
    <name evidence="14" type="ORF">FAK_20230</name>
</gene>
<protein>
    <recommendedName>
        <fullName evidence="4">2-amino-4-hydroxy-6-hydroxymethyldihydropteridine pyrophosphokinase</fullName>
        <ecNumber evidence="3">2.7.6.3</ecNumber>
    </recommendedName>
    <alternativeName>
        <fullName evidence="11">6-hydroxymethyl-7,8-dihydropterin pyrophosphokinase</fullName>
    </alternativeName>
    <alternativeName>
        <fullName evidence="12">7,8-dihydro-6-hydroxymethylpterin-pyrophosphokinase</fullName>
    </alternativeName>
</protein>
<evidence type="ECO:0000256" key="11">
    <source>
        <dbReference type="ARBA" id="ARBA00029766"/>
    </source>
</evidence>
<evidence type="ECO:0000256" key="3">
    <source>
        <dbReference type="ARBA" id="ARBA00013253"/>
    </source>
</evidence>
<reference evidence="15" key="1">
    <citation type="journal article" date="2023" name="Arch. Microbiol.">
        <title>Desulfoferula mesophilus gen. nov. sp. nov., a mesophilic sulfate-reducing bacterium isolated from a brackish lake sediment.</title>
        <authorList>
            <person name="Watanabe T."/>
            <person name="Yabe T."/>
            <person name="Tsuji J.M."/>
            <person name="Fukui M."/>
        </authorList>
    </citation>
    <scope>NUCLEOTIDE SEQUENCE [LARGE SCALE GENOMIC DNA]</scope>
    <source>
        <strain evidence="15">12FAK</strain>
    </source>
</reference>
<dbReference type="PANTHER" id="PTHR43071:SF1">
    <property type="entry name" value="2-AMINO-4-HYDROXY-6-HYDROXYMETHYLDIHYDROPTERIDINE PYROPHOSPHOKINASE"/>
    <property type="match status" value="1"/>
</dbReference>
<evidence type="ECO:0000256" key="1">
    <source>
        <dbReference type="ARBA" id="ARBA00005051"/>
    </source>
</evidence>
<evidence type="ECO:0000256" key="6">
    <source>
        <dbReference type="ARBA" id="ARBA00022741"/>
    </source>
</evidence>
<dbReference type="PANTHER" id="PTHR43071">
    <property type="entry name" value="2-AMINO-4-HYDROXY-6-HYDROXYMETHYLDIHYDROPTERIDINE PYROPHOSPHOKINASE"/>
    <property type="match status" value="1"/>
</dbReference>
<evidence type="ECO:0000313" key="15">
    <source>
        <dbReference type="Proteomes" id="UP001366166"/>
    </source>
</evidence>
<dbReference type="RefSeq" id="WP_338606628.1">
    <property type="nucleotide sequence ID" value="NZ_AP028679.1"/>
</dbReference>
<keyword evidence="5" id="KW-0808">Transferase</keyword>
<name>A0AAU9F0Y7_9BACT</name>
<evidence type="ECO:0000256" key="5">
    <source>
        <dbReference type="ARBA" id="ARBA00022679"/>
    </source>
</evidence>
<evidence type="ECO:0000313" key="14">
    <source>
        <dbReference type="EMBL" id="BEQ14957.1"/>
    </source>
</evidence>
<keyword evidence="7" id="KW-0418">Kinase</keyword>
<dbReference type="Gene3D" id="3.30.70.560">
    <property type="entry name" value="7,8-Dihydro-6-hydroxymethylpterin-pyrophosphokinase HPPK"/>
    <property type="match status" value="1"/>
</dbReference>
<evidence type="ECO:0000256" key="8">
    <source>
        <dbReference type="ARBA" id="ARBA00022840"/>
    </source>
</evidence>
<dbReference type="GO" id="GO:0003848">
    <property type="term" value="F:2-amino-4-hydroxy-6-hydroxymethyldihydropteridine diphosphokinase activity"/>
    <property type="evidence" value="ECO:0007669"/>
    <property type="project" value="UniProtKB-EC"/>
</dbReference>
<organism evidence="14 15">
    <name type="scientific">Desulfoferula mesophila</name>
    <dbReference type="NCBI Taxonomy" id="3058419"/>
    <lineage>
        <taxon>Bacteria</taxon>
        <taxon>Pseudomonadati</taxon>
        <taxon>Thermodesulfobacteriota</taxon>
        <taxon>Desulfarculia</taxon>
        <taxon>Desulfarculales</taxon>
        <taxon>Desulfarculaceae</taxon>
        <taxon>Desulfoferula</taxon>
    </lineage>
</organism>
<evidence type="ECO:0000256" key="4">
    <source>
        <dbReference type="ARBA" id="ARBA00016218"/>
    </source>
</evidence>
<feature type="domain" description="7,8-dihydro-6-hydroxymethylpterin-pyrophosphokinase" evidence="13">
    <location>
        <begin position="91"/>
        <end position="102"/>
    </location>
</feature>
<proteinExistence type="inferred from homology"/>
<dbReference type="EC" id="2.7.6.3" evidence="3"/>
<evidence type="ECO:0000256" key="7">
    <source>
        <dbReference type="ARBA" id="ARBA00022777"/>
    </source>
</evidence>
<dbReference type="GO" id="GO:0005524">
    <property type="term" value="F:ATP binding"/>
    <property type="evidence" value="ECO:0007669"/>
    <property type="project" value="UniProtKB-KW"/>
</dbReference>
<dbReference type="KEGG" id="dmp:FAK_20230"/>
<evidence type="ECO:0000256" key="10">
    <source>
        <dbReference type="ARBA" id="ARBA00029409"/>
    </source>
</evidence>
<dbReference type="Proteomes" id="UP001366166">
    <property type="component" value="Chromosome"/>
</dbReference>
<accession>A0AAU9F0Y7</accession>
<comment type="function">
    <text evidence="10">Catalyzes the transfer of pyrophosphate from adenosine triphosphate (ATP) to 6-hydroxymethyl-7,8-dihydropterin, an enzymatic step in folate biosynthesis pathway.</text>
</comment>
<keyword evidence="6" id="KW-0547">Nucleotide-binding</keyword>
<sequence length="170" mass="19127">MPQGREVFIGLGCNLGDCRANLRFALEGLAVLPGYRPLALSSLYLTAPVGKTDQADFYNAVARGKYEGAPLELLAGLQALEQARGRERVERWGPRTLDLDLLLFGRETLDLPGLQVPHPRLNQRVFVLAPLMEIAPDLVLPRWEMTAGELWDRLPAEEKARQEAKRIRWE</sequence>
<dbReference type="EMBL" id="AP028679">
    <property type="protein sequence ID" value="BEQ14957.1"/>
    <property type="molecule type" value="Genomic_DNA"/>
</dbReference>
<comment type="similarity">
    <text evidence="2">Belongs to the HPPK family.</text>
</comment>
<evidence type="ECO:0000259" key="13">
    <source>
        <dbReference type="PROSITE" id="PS00794"/>
    </source>
</evidence>
<evidence type="ECO:0000256" key="12">
    <source>
        <dbReference type="ARBA" id="ARBA00033413"/>
    </source>
</evidence>